<dbReference type="Proteomes" id="UP001489004">
    <property type="component" value="Unassembled WGS sequence"/>
</dbReference>
<reference evidence="1 2" key="1">
    <citation type="journal article" date="2024" name="Nat. Commun.">
        <title>Phylogenomics reveals the evolutionary origins of lichenization in chlorophyte algae.</title>
        <authorList>
            <person name="Puginier C."/>
            <person name="Libourel C."/>
            <person name="Otte J."/>
            <person name="Skaloud P."/>
            <person name="Haon M."/>
            <person name="Grisel S."/>
            <person name="Petersen M."/>
            <person name="Berrin J.G."/>
            <person name="Delaux P.M."/>
            <person name="Dal Grande F."/>
            <person name="Keller J."/>
        </authorList>
    </citation>
    <scope>NUCLEOTIDE SEQUENCE [LARGE SCALE GENOMIC DNA]</scope>
    <source>
        <strain evidence="1 2">SAG 2043</strain>
    </source>
</reference>
<comment type="caution">
    <text evidence="1">The sequence shown here is derived from an EMBL/GenBank/DDBJ whole genome shotgun (WGS) entry which is preliminary data.</text>
</comment>
<organism evidence="1 2">
    <name type="scientific">[Myrmecia] bisecta</name>
    <dbReference type="NCBI Taxonomy" id="41462"/>
    <lineage>
        <taxon>Eukaryota</taxon>
        <taxon>Viridiplantae</taxon>
        <taxon>Chlorophyta</taxon>
        <taxon>core chlorophytes</taxon>
        <taxon>Trebouxiophyceae</taxon>
        <taxon>Trebouxiales</taxon>
        <taxon>Trebouxiaceae</taxon>
        <taxon>Myrmecia</taxon>
    </lineage>
</organism>
<accession>A0AAW1PQK2</accession>
<dbReference type="AlphaFoldDB" id="A0AAW1PQK2"/>
<protein>
    <submittedName>
        <fullName evidence="1">Uncharacterized protein</fullName>
    </submittedName>
</protein>
<dbReference type="EMBL" id="JALJOR010000010">
    <property type="protein sequence ID" value="KAK9810394.1"/>
    <property type="molecule type" value="Genomic_DNA"/>
</dbReference>
<keyword evidence="2" id="KW-1185">Reference proteome</keyword>
<gene>
    <name evidence="1" type="ORF">WJX72_009951</name>
</gene>
<evidence type="ECO:0000313" key="2">
    <source>
        <dbReference type="Proteomes" id="UP001489004"/>
    </source>
</evidence>
<sequence length="180" mass="19787">MGRVVQEDQLLSDDRLAELLVAVSARASALAEETFLANLQALVTLLPDLKDRLLRLQSKLLVALVEDVPQAGRRLIELKGMLPMANVSAIVVSRPALLLDEEFNAIPGAVAQLRSLFNDKDLSRMVESQPLLLVEDITAIIQQLESLMPGVDVGERLKKYPNTVLQLQRGTRRLGPGAEF</sequence>
<proteinExistence type="predicted"/>
<name>A0AAW1PQK2_9CHLO</name>
<evidence type="ECO:0000313" key="1">
    <source>
        <dbReference type="EMBL" id="KAK9810394.1"/>
    </source>
</evidence>